<feature type="transmembrane region" description="Helical" evidence="6">
    <location>
        <begin position="129"/>
        <end position="153"/>
    </location>
</feature>
<feature type="transmembrane region" description="Helical" evidence="6">
    <location>
        <begin position="204"/>
        <end position="224"/>
    </location>
</feature>
<keyword evidence="5 6" id="KW-0472">Membrane</keyword>
<evidence type="ECO:0000259" key="7">
    <source>
        <dbReference type="Pfam" id="PF02683"/>
    </source>
</evidence>
<comment type="subcellular location">
    <subcellularLocation>
        <location evidence="1">Membrane</location>
        <topology evidence="1">Multi-pass membrane protein</topology>
    </subcellularLocation>
</comment>
<dbReference type="Proteomes" id="UP000177947">
    <property type="component" value="Unassembled WGS sequence"/>
</dbReference>
<proteinExistence type="inferred from homology"/>
<protein>
    <recommendedName>
        <fullName evidence="7">Cytochrome C biogenesis protein transmembrane domain-containing protein</fullName>
    </recommendedName>
</protein>
<evidence type="ECO:0000313" key="8">
    <source>
        <dbReference type="EMBL" id="OGD39005.1"/>
    </source>
</evidence>
<keyword evidence="3 6" id="KW-0812">Transmembrane</keyword>
<dbReference type="PANTHER" id="PTHR31272">
    <property type="entry name" value="CYTOCHROME C-TYPE BIOGENESIS PROTEIN HI_1454-RELATED"/>
    <property type="match status" value="1"/>
</dbReference>
<dbReference type="InterPro" id="IPR003834">
    <property type="entry name" value="Cyt_c_assmbl_TM_dom"/>
</dbReference>
<feature type="transmembrane region" description="Helical" evidence="6">
    <location>
        <begin position="53"/>
        <end position="75"/>
    </location>
</feature>
<gene>
    <name evidence="8" type="ORF">A2907_00805</name>
</gene>
<evidence type="ECO:0000256" key="1">
    <source>
        <dbReference type="ARBA" id="ARBA00004141"/>
    </source>
</evidence>
<evidence type="ECO:0000256" key="4">
    <source>
        <dbReference type="ARBA" id="ARBA00022989"/>
    </source>
</evidence>
<evidence type="ECO:0000313" key="9">
    <source>
        <dbReference type="Proteomes" id="UP000177947"/>
    </source>
</evidence>
<dbReference type="GO" id="GO:0017004">
    <property type="term" value="P:cytochrome complex assembly"/>
    <property type="evidence" value="ECO:0007669"/>
    <property type="project" value="InterPro"/>
</dbReference>
<feature type="domain" description="Cytochrome C biogenesis protein transmembrane" evidence="7">
    <location>
        <begin position="6"/>
        <end position="218"/>
    </location>
</feature>
<reference evidence="8 9" key="1">
    <citation type="journal article" date="2016" name="Nat. Commun.">
        <title>Thousands of microbial genomes shed light on interconnected biogeochemical processes in an aquifer system.</title>
        <authorList>
            <person name="Anantharaman K."/>
            <person name="Brown C.T."/>
            <person name="Hug L.A."/>
            <person name="Sharon I."/>
            <person name="Castelle C.J."/>
            <person name="Probst A.J."/>
            <person name="Thomas B.C."/>
            <person name="Singh A."/>
            <person name="Wilkins M.J."/>
            <person name="Karaoz U."/>
            <person name="Brodie E.L."/>
            <person name="Williams K.H."/>
            <person name="Hubbard S.S."/>
            <person name="Banfield J.F."/>
        </authorList>
    </citation>
    <scope>NUCLEOTIDE SEQUENCE [LARGE SCALE GENOMIC DNA]</scope>
</reference>
<sequence length="234" mass="25868">MNVYFFVASFFAGILTFFSSCSFILIPPFLGLVSAPHEGAVDADKKFLVLKNTLFYILGFSLIFILLGFGAGYFSQIFALRDLMAKIGGMILVVMGLFMLGFLRFSSFLKNFSIKIPQSLFVGNKFNSFLLGAIFAFGWSPCIGPFLGSILTLAGYSGTALKGGILLLIFSLGMALPFIFAALLWSQMYRFTVKYGNILQGVNFMSGIFLVAFGVLLIIGKFYYMADILLNIWR</sequence>
<dbReference type="InterPro" id="IPR051790">
    <property type="entry name" value="Cytochrome_c-biogenesis_DsbD"/>
</dbReference>
<feature type="transmembrane region" description="Helical" evidence="6">
    <location>
        <begin position="165"/>
        <end position="184"/>
    </location>
</feature>
<feature type="transmembrane region" description="Helical" evidence="6">
    <location>
        <begin position="87"/>
        <end position="109"/>
    </location>
</feature>
<dbReference type="AlphaFoldDB" id="A0A1F5C827"/>
<feature type="transmembrane region" description="Helical" evidence="6">
    <location>
        <begin position="7"/>
        <end position="33"/>
    </location>
</feature>
<evidence type="ECO:0000256" key="2">
    <source>
        <dbReference type="ARBA" id="ARBA00006143"/>
    </source>
</evidence>
<name>A0A1F5C827_9BACT</name>
<accession>A0A1F5C827</accession>
<keyword evidence="4 6" id="KW-1133">Transmembrane helix</keyword>
<dbReference type="Pfam" id="PF02683">
    <property type="entry name" value="DsbD_TM"/>
    <property type="match status" value="1"/>
</dbReference>
<evidence type="ECO:0000256" key="5">
    <source>
        <dbReference type="ARBA" id="ARBA00023136"/>
    </source>
</evidence>
<evidence type="ECO:0000256" key="6">
    <source>
        <dbReference type="SAM" id="Phobius"/>
    </source>
</evidence>
<dbReference type="PANTHER" id="PTHR31272:SF4">
    <property type="entry name" value="CYTOCHROME C-TYPE BIOGENESIS PROTEIN HI_1454-RELATED"/>
    <property type="match status" value="1"/>
</dbReference>
<comment type="similarity">
    <text evidence="2">Belongs to the DsbD family.</text>
</comment>
<evidence type="ECO:0000256" key="3">
    <source>
        <dbReference type="ARBA" id="ARBA00022692"/>
    </source>
</evidence>
<organism evidence="8 9">
    <name type="scientific">Candidatus Azambacteria bacterium RIFCSPLOWO2_01_FULL_37_9</name>
    <dbReference type="NCBI Taxonomy" id="1797297"/>
    <lineage>
        <taxon>Bacteria</taxon>
        <taxon>Candidatus Azamiibacteriota</taxon>
    </lineage>
</organism>
<comment type="caution">
    <text evidence="8">The sequence shown here is derived from an EMBL/GenBank/DDBJ whole genome shotgun (WGS) entry which is preliminary data.</text>
</comment>
<dbReference type="EMBL" id="MEYQ01000020">
    <property type="protein sequence ID" value="OGD39005.1"/>
    <property type="molecule type" value="Genomic_DNA"/>
</dbReference>
<dbReference type="GO" id="GO:0016020">
    <property type="term" value="C:membrane"/>
    <property type="evidence" value="ECO:0007669"/>
    <property type="project" value="UniProtKB-SubCell"/>
</dbReference>